<dbReference type="Proteomes" id="UP000738325">
    <property type="component" value="Unassembled WGS sequence"/>
</dbReference>
<keyword evidence="5 7" id="KW-0472">Membrane</keyword>
<dbReference type="Pfam" id="PF00804">
    <property type="entry name" value="Syntaxin"/>
    <property type="match status" value="1"/>
</dbReference>
<dbReference type="Gene3D" id="1.20.58.70">
    <property type="match status" value="1"/>
</dbReference>
<dbReference type="PROSITE" id="PS50192">
    <property type="entry name" value="T_SNARE"/>
    <property type="match status" value="1"/>
</dbReference>
<dbReference type="EMBL" id="JAAAIP010000515">
    <property type="protein sequence ID" value="KAG0315776.1"/>
    <property type="molecule type" value="Genomic_DNA"/>
</dbReference>
<dbReference type="GO" id="GO:0005886">
    <property type="term" value="C:plasma membrane"/>
    <property type="evidence" value="ECO:0007669"/>
    <property type="project" value="TreeGrafter"/>
</dbReference>
<feature type="compositionally biased region" description="Polar residues" evidence="6">
    <location>
        <begin position="8"/>
        <end position="27"/>
    </location>
</feature>
<evidence type="ECO:0000256" key="7">
    <source>
        <dbReference type="SAM" id="Phobius"/>
    </source>
</evidence>
<dbReference type="PANTHER" id="PTHR19957">
    <property type="entry name" value="SYNTAXIN"/>
    <property type="match status" value="1"/>
</dbReference>
<sequence length="340" mass="38670">MSRDRLNDYNSNSQSDAYSYPGSNTYGDKQAPVELAPLRGDASLQFFQETEVIQSKMQQFHASINEVEQLFNQNLNSKADPEGAKKLDEKTQSTNSLSNEIYDRLRGKQASFDKRVRTIYFQPPHTAWFLTRDPCRPYHPYTALTTSNMKVRTKEEYEQRKLRTTTLSKQFKDAVARFQGMQYQNRQKSKETVARQLRIANPAATEEDIRRLVDEDQGGAFSQQLLQQARGQQAMAALNSVQSRQRELSSLQQSIVELSQLFTQLEQLISEQDMTFQEIEGNVTRAESDIEKGFGQVGLALKDGISARKKKWMALGIVVVILIIILIIGAAQGWFKKPAA</sequence>
<feature type="region of interest" description="Disordered" evidence="6">
    <location>
        <begin position="1"/>
        <end position="31"/>
    </location>
</feature>
<evidence type="ECO:0000256" key="1">
    <source>
        <dbReference type="ARBA" id="ARBA00004211"/>
    </source>
</evidence>
<dbReference type="SMART" id="SM00397">
    <property type="entry name" value="t_SNARE"/>
    <property type="match status" value="1"/>
</dbReference>
<dbReference type="GO" id="GO:0000149">
    <property type="term" value="F:SNARE binding"/>
    <property type="evidence" value="ECO:0007669"/>
    <property type="project" value="TreeGrafter"/>
</dbReference>
<dbReference type="GO" id="GO:0006886">
    <property type="term" value="P:intracellular protein transport"/>
    <property type="evidence" value="ECO:0007669"/>
    <property type="project" value="TreeGrafter"/>
</dbReference>
<reference evidence="9" key="1">
    <citation type="journal article" date="2020" name="Fungal Divers.">
        <title>Resolving the Mortierellaceae phylogeny through synthesis of multi-gene phylogenetics and phylogenomics.</title>
        <authorList>
            <person name="Vandepol N."/>
            <person name="Liber J."/>
            <person name="Desiro A."/>
            <person name="Na H."/>
            <person name="Kennedy M."/>
            <person name="Barry K."/>
            <person name="Grigoriev I.V."/>
            <person name="Miller A.N."/>
            <person name="O'Donnell K."/>
            <person name="Stajich J.E."/>
            <person name="Bonito G."/>
        </authorList>
    </citation>
    <scope>NUCLEOTIDE SEQUENCE</scope>
    <source>
        <strain evidence="9">REB-010B</strain>
    </source>
</reference>
<dbReference type="Pfam" id="PF05739">
    <property type="entry name" value="SNARE"/>
    <property type="match status" value="1"/>
</dbReference>
<comment type="subcellular location">
    <subcellularLocation>
        <location evidence="1">Membrane</location>
        <topology evidence="1">Single-pass type IV membrane protein</topology>
    </subcellularLocation>
</comment>
<evidence type="ECO:0000256" key="4">
    <source>
        <dbReference type="ARBA" id="ARBA00022989"/>
    </source>
</evidence>
<organism evidence="9 10">
    <name type="scientific">Dissophora globulifera</name>
    <dbReference type="NCBI Taxonomy" id="979702"/>
    <lineage>
        <taxon>Eukaryota</taxon>
        <taxon>Fungi</taxon>
        <taxon>Fungi incertae sedis</taxon>
        <taxon>Mucoromycota</taxon>
        <taxon>Mortierellomycotina</taxon>
        <taxon>Mortierellomycetes</taxon>
        <taxon>Mortierellales</taxon>
        <taxon>Mortierellaceae</taxon>
        <taxon>Dissophora</taxon>
    </lineage>
</organism>
<dbReference type="GO" id="GO:0012505">
    <property type="term" value="C:endomembrane system"/>
    <property type="evidence" value="ECO:0007669"/>
    <property type="project" value="TreeGrafter"/>
</dbReference>
<proteinExistence type="inferred from homology"/>
<dbReference type="InterPro" id="IPR000727">
    <property type="entry name" value="T_SNARE_dom"/>
</dbReference>
<evidence type="ECO:0000256" key="2">
    <source>
        <dbReference type="ARBA" id="ARBA00009063"/>
    </source>
</evidence>
<dbReference type="AlphaFoldDB" id="A0A9P6UQ08"/>
<accession>A0A9P6UQ08</accession>
<evidence type="ECO:0000256" key="6">
    <source>
        <dbReference type="SAM" id="MobiDB-lite"/>
    </source>
</evidence>
<dbReference type="GO" id="GO:0048278">
    <property type="term" value="P:vesicle docking"/>
    <property type="evidence" value="ECO:0007669"/>
    <property type="project" value="TreeGrafter"/>
</dbReference>
<protein>
    <submittedName>
        <fullName evidence="9">Plasma membrane t-SNARE, secretory vesicle fusion</fullName>
    </submittedName>
</protein>
<dbReference type="InterPro" id="IPR045242">
    <property type="entry name" value="Syntaxin"/>
</dbReference>
<evidence type="ECO:0000313" key="10">
    <source>
        <dbReference type="Proteomes" id="UP000738325"/>
    </source>
</evidence>
<gene>
    <name evidence="9" type="primary">SSO2_2</name>
    <name evidence="9" type="ORF">BGZ99_007270</name>
</gene>
<dbReference type="PANTHER" id="PTHR19957:SF307">
    <property type="entry name" value="PROTEIN SSO1-RELATED"/>
    <property type="match status" value="1"/>
</dbReference>
<keyword evidence="10" id="KW-1185">Reference proteome</keyword>
<dbReference type="InterPro" id="IPR010989">
    <property type="entry name" value="SNARE"/>
</dbReference>
<dbReference type="InterPro" id="IPR006011">
    <property type="entry name" value="Syntaxin_N"/>
</dbReference>
<evidence type="ECO:0000313" key="9">
    <source>
        <dbReference type="EMBL" id="KAG0315776.1"/>
    </source>
</evidence>
<comment type="caution">
    <text evidence="9">The sequence shown here is derived from an EMBL/GenBank/DDBJ whole genome shotgun (WGS) entry which is preliminary data.</text>
</comment>
<dbReference type="GO" id="GO:0031201">
    <property type="term" value="C:SNARE complex"/>
    <property type="evidence" value="ECO:0007669"/>
    <property type="project" value="TreeGrafter"/>
</dbReference>
<keyword evidence="4 7" id="KW-1133">Transmembrane helix</keyword>
<comment type="similarity">
    <text evidence="2">Belongs to the syntaxin family.</text>
</comment>
<feature type="transmembrane region" description="Helical" evidence="7">
    <location>
        <begin position="312"/>
        <end position="335"/>
    </location>
</feature>
<evidence type="ECO:0000256" key="5">
    <source>
        <dbReference type="ARBA" id="ARBA00023136"/>
    </source>
</evidence>
<dbReference type="OrthoDB" id="10255013at2759"/>
<feature type="domain" description="T-SNARE coiled-coil homology" evidence="8">
    <location>
        <begin position="238"/>
        <end position="300"/>
    </location>
</feature>
<dbReference type="GO" id="GO:0005484">
    <property type="term" value="F:SNAP receptor activity"/>
    <property type="evidence" value="ECO:0007669"/>
    <property type="project" value="TreeGrafter"/>
</dbReference>
<evidence type="ECO:0000256" key="3">
    <source>
        <dbReference type="ARBA" id="ARBA00022692"/>
    </source>
</evidence>
<dbReference type="GO" id="GO:0006906">
    <property type="term" value="P:vesicle fusion"/>
    <property type="evidence" value="ECO:0007669"/>
    <property type="project" value="TreeGrafter"/>
</dbReference>
<name>A0A9P6UQ08_9FUNG</name>
<dbReference type="SUPFAM" id="SSF47661">
    <property type="entry name" value="t-snare proteins"/>
    <property type="match status" value="1"/>
</dbReference>
<dbReference type="GO" id="GO:0006887">
    <property type="term" value="P:exocytosis"/>
    <property type="evidence" value="ECO:0007669"/>
    <property type="project" value="TreeGrafter"/>
</dbReference>
<evidence type="ECO:0000259" key="8">
    <source>
        <dbReference type="PROSITE" id="PS50192"/>
    </source>
</evidence>
<keyword evidence="3 7" id="KW-0812">Transmembrane</keyword>